<dbReference type="HOGENOM" id="CLU_2332070_0_0_9"/>
<dbReference type="Proteomes" id="UP000007887">
    <property type="component" value="Plasmid pSRC3"/>
</dbReference>
<organism evidence="1 2">
    <name type="scientific">Selenomonas ruminantium subsp. lactilytica (strain NBRC 103574 / TAM6421)</name>
    <dbReference type="NCBI Taxonomy" id="927704"/>
    <lineage>
        <taxon>Bacteria</taxon>
        <taxon>Bacillati</taxon>
        <taxon>Bacillota</taxon>
        <taxon>Negativicutes</taxon>
        <taxon>Selenomonadales</taxon>
        <taxon>Selenomonadaceae</taxon>
        <taxon>Selenomonas</taxon>
    </lineage>
</organism>
<sequence>MIDDDNEFLRRYDAGEQFDEEEIEELVYAYGEEKHVGEPQRWSTPVQSVFSMGDRLFAVDWSRGNTEMQENEFYEQPYEVKKVKKMVEVTEYVKLEDK</sequence>
<dbReference type="RefSeq" id="WP_014426166.1">
    <property type="nucleotide sequence ID" value="NC_017073.1"/>
</dbReference>
<dbReference type="AlphaFoldDB" id="I0GWL1"/>
<accession>I0GWL1</accession>
<keyword evidence="1" id="KW-0614">Plasmid</keyword>
<evidence type="ECO:0000313" key="1">
    <source>
        <dbReference type="EMBL" id="BAL85148.1"/>
    </source>
</evidence>
<proteinExistence type="predicted"/>
<dbReference type="OrthoDB" id="4272602at2"/>
<dbReference type="EMBL" id="AP012300">
    <property type="protein sequence ID" value="BAL85148.1"/>
    <property type="molecule type" value="Genomic_DNA"/>
</dbReference>
<dbReference type="KEGG" id="sri:SELR_pSRC300750"/>
<gene>
    <name evidence="1" type="ordered locus">SELR_pSRC300750</name>
</gene>
<evidence type="ECO:0000313" key="2">
    <source>
        <dbReference type="Proteomes" id="UP000007887"/>
    </source>
</evidence>
<dbReference type="PATRIC" id="fig|927704.6.peg.3389"/>
<geneLocation type="plasmid" evidence="1 2">
    <name>pSRC3</name>
</geneLocation>
<name>I0GWL1_SELRL</name>
<reference evidence="1 2" key="1">
    <citation type="submission" date="2011-10" db="EMBL/GenBank/DDBJ databases">
        <title>Whole genome sequence of Selenomonas ruminantium subsp. lactilytica TAM6421.</title>
        <authorList>
            <person name="Oguchi A."/>
            <person name="Ankai A."/>
            <person name="Kaneko J."/>
            <person name="Yamada-Narita S."/>
            <person name="Fukui S."/>
            <person name="Takahashi M."/>
            <person name="Onodera T."/>
            <person name="Kojima S."/>
            <person name="Fushimi T."/>
            <person name="Abe N."/>
            <person name="Kamio Y."/>
            <person name="Yamazaki S."/>
            <person name="Fujita N."/>
        </authorList>
    </citation>
    <scope>NUCLEOTIDE SEQUENCE [LARGE SCALE GENOMIC DNA]</scope>
    <source>
        <strain evidence="2">NBRC 103574 / TAM6421</strain>
        <plasmid evidence="1 2">pSRC3</plasmid>
    </source>
</reference>
<protein>
    <submittedName>
        <fullName evidence="1">Uncharacterized protein</fullName>
    </submittedName>
</protein>